<feature type="compositionally biased region" description="Basic residues" evidence="1">
    <location>
        <begin position="280"/>
        <end position="295"/>
    </location>
</feature>
<feature type="non-terminal residue" evidence="3">
    <location>
        <position position="400"/>
    </location>
</feature>
<gene>
    <name evidence="3" type="ORF">SCHCODRAFT_109528</name>
</gene>
<dbReference type="HOGENOM" id="CLU_036117_0_0_1"/>
<evidence type="ECO:0000313" key="4">
    <source>
        <dbReference type="Proteomes" id="UP000007431"/>
    </source>
</evidence>
<reference evidence="3 4" key="1">
    <citation type="journal article" date="2010" name="Nat. Biotechnol.">
        <title>Genome sequence of the model mushroom Schizophyllum commune.</title>
        <authorList>
            <person name="Ohm R.A."/>
            <person name="de Jong J.F."/>
            <person name="Lugones L.G."/>
            <person name="Aerts A."/>
            <person name="Kothe E."/>
            <person name="Stajich J.E."/>
            <person name="de Vries R.P."/>
            <person name="Record E."/>
            <person name="Levasseur A."/>
            <person name="Baker S.E."/>
            <person name="Bartholomew K.A."/>
            <person name="Coutinho P.M."/>
            <person name="Erdmann S."/>
            <person name="Fowler T.J."/>
            <person name="Gathman A.C."/>
            <person name="Lombard V."/>
            <person name="Henrissat B."/>
            <person name="Knabe N."/>
            <person name="Kuees U."/>
            <person name="Lilly W.W."/>
            <person name="Lindquist E."/>
            <person name="Lucas S."/>
            <person name="Magnuson J.K."/>
            <person name="Piumi F."/>
            <person name="Raudaskoski M."/>
            <person name="Salamov A."/>
            <person name="Schmutz J."/>
            <person name="Schwarze F.W.M.R."/>
            <person name="vanKuyk P.A."/>
            <person name="Horton J.S."/>
            <person name="Grigoriev I.V."/>
            <person name="Woesten H.A.B."/>
        </authorList>
    </citation>
    <scope>NUCLEOTIDE SEQUENCE [LARGE SCALE GENOMIC DNA]</scope>
    <source>
        <strain evidence="4">H4-8 / FGSC 9210</strain>
    </source>
</reference>
<dbReference type="eggNOG" id="ENOG502SC47">
    <property type="taxonomic scope" value="Eukaryota"/>
</dbReference>
<dbReference type="OMA" id="VRRTICC"/>
<dbReference type="OrthoDB" id="69928at2759"/>
<accession>D8Q6V0</accession>
<sequence length="400" mass="43311">MDSQLPQQTATVDKLAMSRALGAAFLSHQVQQLESAVSERNPNWRDRKVGPRKPPPNVPRRRGGDVERPRGEAKGNRRSGDHTREKDADVVIVDASVLVHALGQIKKWCREGREEIVIIPLEALNTLDLLKKGSSALAVRARAASRVLEAQVGTNPRIRVQQDDAYVLWGKLGLVDGPTASPEWVRRIICCARYEVEHPPPKADDSAAKIILAVAATPMAPVPLPAPVQGSKHEIRASGGLVAQWAAKAGLEVLHAKTTPPSGARSSFEDDEASDGPRVVKQRPHTHPNPHRPRRNTPPSGPGALVERPAAVKTMMEMVAQPSRVVRVLARGEKLEPDSAVSAAPPSALQWQRLRSSRLDTAGVTISGNYDPADTGASGHSVRHLREGWTTAKTVQDRVV</sequence>
<dbReference type="Pfam" id="PF13638">
    <property type="entry name" value="PIN_4"/>
    <property type="match status" value="1"/>
</dbReference>
<dbReference type="AlphaFoldDB" id="D8Q6V0"/>
<dbReference type="InterPro" id="IPR002716">
    <property type="entry name" value="PIN_dom"/>
</dbReference>
<protein>
    <recommendedName>
        <fullName evidence="2">PIN domain-containing protein</fullName>
    </recommendedName>
</protein>
<dbReference type="GeneID" id="9587182"/>
<evidence type="ECO:0000256" key="1">
    <source>
        <dbReference type="SAM" id="MobiDB-lite"/>
    </source>
</evidence>
<feature type="region of interest" description="Disordered" evidence="1">
    <location>
        <begin position="35"/>
        <end position="86"/>
    </location>
</feature>
<proteinExistence type="predicted"/>
<dbReference type="STRING" id="578458.D8Q6V0"/>
<evidence type="ECO:0000313" key="3">
    <source>
        <dbReference type="EMBL" id="EFI96306.1"/>
    </source>
</evidence>
<dbReference type="InParanoid" id="D8Q6V0"/>
<dbReference type="Gene3D" id="3.40.50.1010">
    <property type="entry name" value="5'-nuclease"/>
    <property type="match status" value="1"/>
</dbReference>
<feature type="domain" description="PIN" evidence="2">
    <location>
        <begin position="92"/>
        <end position="167"/>
    </location>
</feature>
<name>D8Q6V0_SCHCM</name>
<dbReference type="RefSeq" id="XP_003031209.1">
    <property type="nucleotide sequence ID" value="XM_003031163.1"/>
</dbReference>
<dbReference type="KEGG" id="scm:SCHCO_02545456"/>
<dbReference type="VEuPathDB" id="FungiDB:SCHCODRAFT_02545456"/>
<dbReference type="EMBL" id="GL377307">
    <property type="protein sequence ID" value="EFI96306.1"/>
    <property type="molecule type" value="Genomic_DNA"/>
</dbReference>
<organism evidence="4">
    <name type="scientific">Schizophyllum commune (strain H4-8 / FGSC 9210)</name>
    <name type="common">Split gill fungus</name>
    <dbReference type="NCBI Taxonomy" id="578458"/>
    <lineage>
        <taxon>Eukaryota</taxon>
        <taxon>Fungi</taxon>
        <taxon>Dikarya</taxon>
        <taxon>Basidiomycota</taxon>
        <taxon>Agaricomycotina</taxon>
        <taxon>Agaricomycetes</taxon>
        <taxon>Agaricomycetidae</taxon>
        <taxon>Agaricales</taxon>
        <taxon>Schizophyllaceae</taxon>
        <taxon>Schizophyllum</taxon>
    </lineage>
</organism>
<feature type="region of interest" description="Disordered" evidence="1">
    <location>
        <begin position="257"/>
        <end position="305"/>
    </location>
</feature>
<evidence type="ECO:0000259" key="2">
    <source>
        <dbReference type="Pfam" id="PF13638"/>
    </source>
</evidence>
<keyword evidence="4" id="KW-1185">Reference proteome</keyword>
<dbReference type="Proteomes" id="UP000007431">
    <property type="component" value="Unassembled WGS sequence"/>
</dbReference>
<feature type="compositionally biased region" description="Basic and acidic residues" evidence="1">
    <location>
        <begin position="62"/>
        <end position="86"/>
    </location>
</feature>